<sequence length="207" mass="22766">MTLRARPLGIEGAYLLPYEVFDDERGLFATPLQGAELRRVSGHGLFPVVQTSYSVSRRGVVRGVHYTQAPPGMAKYVHCPRGRALDIAVDLRVGSPTFRRHESVVLEPAAPVALYLPVGVGHLFVSLEDDTIVTYSLSVEYDPRNERALHPLDPDLGLPLPEDVTPILSERDRAAPGLAQVMEEGGLPDHRTCVELEEALWRQGTPV</sequence>
<proteinExistence type="inferred from homology"/>
<accession>A0ABU2MA95</accession>
<dbReference type="InterPro" id="IPR000888">
    <property type="entry name" value="RmlC-like"/>
</dbReference>
<evidence type="ECO:0000313" key="3">
    <source>
        <dbReference type="Proteomes" id="UP001183390"/>
    </source>
</evidence>
<dbReference type="PANTHER" id="PTHR21047:SF2">
    <property type="entry name" value="THYMIDINE DIPHOSPHO-4-KETO-RHAMNOSE 3,5-EPIMERASE"/>
    <property type="match status" value="1"/>
</dbReference>
<dbReference type="Gene3D" id="2.60.120.10">
    <property type="entry name" value="Jelly Rolls"/>
    <property type="match status" value="1"/>
</dbReference>
<dbReference type="RefSeq" id="WP_311512173.1">
    <property type="nucleotide sequence ID" value="NZ_JAVREP010000008.1"/>
</dbReference>
<dbReference type="InterPro" id="IPR011051">
    <property type="entry name" value="RmlC_Cupin_sf"/>
</dbReference>
<dbReference type="PANTHER" id="PTHR21047">
    <property type="entry name" value="DTDP-6-DEOXY-D-GLUCOSE-3,5 EPIMERASE"/>
    <property type="match status" value="1"/>
</dbReference>
<organism evidence="2 3">
    <name type="scientific">Nocardiopsis lambiniae</name>
    <dbReference type="NCBI Taxonomy" id="3075539"/>
    <lineage>
        <taxon>Bacteria</taxon>
        <taxon>Bacillati</taxon>
        <taxon>Actinomycetota</taxon>
        <taxon>Actinomycetes</taxon>
        <taxon>Streptosporangiales</taxon>
        <taxon>Nocardiopsidaceae</taxon>
        <taxon>Nocardiopsis</taxon>
    </lineage>
</organism>
<gene>
    <name evidence="2" type="ORF">RM479_14005</name>
</gene>
<dbReference type="Pfam" id="PF00908">
    <property type="entry name" value="dTDP_sugar_isom"/>
    <property type="match status" value="1"/>
</dbReference>
<protein>
    <submittedName>
        <fullName evidence="2">dTDP-4-dehydrorhamnose 3,5-epimerase family protein</fullName>
    </submittedName>
</protein>
<name>A0ABU2MA95_9ACTN</name>
<dbReference type="SUPFAM" id="SSF51182">
    <property type="entry name" value="RmlC-like cupins"/>
    <property type="match status" value="1"/>
</dbReference>
<keyword evidence="3" id="KW-1185">Reference proteome</keyword>
<evidence type="ECO:0000313" key="2">
    <source>
        <dbReference type="EMBL" id="MDT0329529.1"/>
    </source>
</evidence>
<comment type="caution">
    <text evidence="2">The sequence shown here is derived from an EMBL/GenBank/DDBJ whole genome shotgun (WGS) entry which is preliminary data.</text>
</comment>
<reference evidence="3" key="1">
    <citation type="submission" date="2023-07" db="EMBL/GenBank/DDBJ databases">
        <title>30 novel species of actinomycetes from the DSMZ collection.</title>
        <authorList>
            <person name="Nouioui I."/>
        </authorList>
    </citation>
    <scope>NUCLEOTIDE SEQUENCE [LARGE SCALE GENOMIC DNA]</scope>
    <source>
        <strain evidence="3">DSM 44743</strain>
    </source>
</reference>
<dbReference type="InterPro" id="IPR014710">
    <property type="entry name" value="RmlC-like_jellyroll"/>
</dbReference>
<comment type="similarity">
    <text evidence="1">Belongs to the dTDP-4-dehydrorhamnose 3,5-epimerase family.</text>
</comment>
<dbReference type="Proteomes" id="UP001183390">
    <property type="component" value="Unassembled WGS sequence"/>
</dbReference>
<evidence type="ECO:0000256" key="1">
    <source>
        <dbReference type="ARBA" id="ARBA00010154"/>
    </source>
</evidence>
<dbReference type="EMBL" id="JAVREP010000008">
    <property type="protein sequence ID" value="MDT0329529.1"/>
    <property type="molecule type" value="Genomic_DNA"/>
</dbReference>
<dbReference type="CDD" id="cd00438">
    <property type="entry name" value="cupin_RmlC"/>
    <property type="match status" value="1"/>
</dbReference>